<dbReference type="AlphaFoldDB" id="A0A6C0K7B9"/>
<dbReference type="InterPro" id="IPR001424">
    <property type="entry name" value="SOD_Cu_Zn_dom"/>
</dbReference>
<dbReference type="SUPFAM" id="SSF49329">
    <property type="entry name" value="Cu,Zn superoxide dismutase-like"/>
    <property type="match status" value="1"/>
</dbReference>
<organism evidence="2">
    <name type="scientific">viral metagenome</name>
    <dbReference type="NCBI Taxonomy" id="1070528"/>
    <lineage>
        <taxon>unclassified sequences</taxon>
        <taxon>metagenomes</taxon>
        <taxon>organismal metagenomes</taxon>
    </lineage>
</organism>
<dbReference type="InterPro" id="IPR024134">
    <property type="entry name" value="SOD_Cu/Zn_/chaperone"/>
</dbReference>
<evidence type="ECO:0000313" key="2">
    <source>
        <dbReference type="EMBL" id="QHU12168.1"/>
    </source>
</evidence>
<protein>
    <recommendedName>
        <fullName evidence="1">Superoxide dismutase copper/zinc binding domain-containing protein</fullName>
    </recommendedName>
</protein>
<proteinExistence type="predicted"/>
<dbReference type="PANTHER" id="PTHR10003">
    <property type="entry name" value="SUPEROXIDE DISMUTASE CU-ZN -RELATED"/>
    <property type="match status" value="1"/>
</dbReference>
<accession>A0A6C0K7B9</accession>
<dbReference type="InterPro" id="IPR036423">
    <property type="entry name" value="SOD-like_Cu/Zn_dom_sf"/>
</dbReference>
<dbReference type="EMBL" id="MN740798">
    <property type="protein sequence ID" value="QHU12168.1"/>
    <property type="molecule type" value="Genomic_DNA"/>
</dbReference>
<reference evidence="2" key="1">
    <citation type="journal article" date="2020" name="Nature">
        <title>Giant virus diversity and host interactions through global metagenomics.</title>
        <authorList>
            <person name="Schulz F."/>
            <person name="Roux S."/>
            <person name="Paez-Espino D."/>
            <person name="Jungbluth S."/>
            <person name="Walsh D.A."/>
            <person name="Denef V.J."/>
            <person name="McMahon K.D."/>
            <person name="Konstantinidis K.T."/>
            <person name="Eloe-Fadrosh E.A."/>
            <person name="Kyrpides N.C."/>
            <person name="Woyke T."/>
        </authorList>
    </citation>
    <scope>NUCLEOTIDE SEQUENCE</scope>
    <source>
        <strain evidence="2">GVMAG-S-1101171-110</strain>
    </source>
</reference>
<dbReference type="GO" id="GO:0006801">
    <property type="term" value="P:superoxide metabolic process"/>
    <property type="evidence" value="ECO:0007669"/>
    <property type="project" value="InterPro"/>
</dbReference>
<dbReference type="PROSITE" id="PS00332">
    <property type="entry name" value="SOD_CU_ZN_2"/>
    <property type="match status" value="1"/>
</dbReference>
<dbReference type="PRINTS" id="PR00068">
    <property type="entry name" value="CUZNDISMTASE"/>
</dbReference>
<feature type="domain" description="Superoxide dismutase copper/zinc binding" evidence="1">
    <location>
        <begin position="14"/>
        <end position="147"/>
    </location>
</feature>
<dbReference type="InterPro" id="IPR018152">
    <property type="entry name" value="SOD_Cu/Zn_BS"/>
</dbReference>
<sequence length="152" mass="16231">MAPKAVAVFNSRSVQGVVTFSDRKTGLHVEATFSKLPPGEHGFHIHKAGDLRGEGCKLACDHFHVGEAKNHGGPPGFRGERHTGDLGNVSIGSEPKKYTYNLQDVTAEELWGRSVIIHADKDDYGLGGEDDSHKTGHSGARIACAVIGRTSC</sequence>
<dbReference type="Gene3D" id="2.60.40.200">
    <property type="entry name" value="Superoxide dismutase, copper/zinc binding domain"/>
    <property type="match status" value="1"/>
</dbReference>
<name>A0A6C0K7B9_9ZZZZ</name>
<dbReference type="GO" id="GO:0005507">
    <property type="term" value="F:copper ion binding"/>
    <property type="evidence" value="ECO:0007669"/>
    <property type="project" value="InterPro"/>
</dbReference>
<dbReference type="Pfam" id="PF00080">
    <property type="entry name" value="Sod_Cu"/>
    <property type="match status" value="1"/>
</dbReference>
<evidence type="ECO:0000259" key="1">
    <source>
        <dbReference type="Pfam" id="PF00080"/>
    </source>
</evidence>